<evidence type="ECO:0000256" key="1">
    <source>
        <dbReference type="ARBA" id="ARBA00022729"/>
    </source>
</evidence>
<reference evidence="4" key="1">
    <citation type="submission" date="2021-07" db="EMBL/GenBank/DDBJ databases">
        <title>Characterization of violacein-producing bacteria and related species.</title>
        <authorList>
            <person name="Wilson H.S."/>
            <person name="De Leon M.E."/>
        </authorList>
    </citation>
    <scope>NUCLEOTIDE SEQUENCE</scope>
    <source>
        <strain evidence="4">HSC-15S17</strain>
    </source>
</reference>
<dbReference type="InterPro" id="IPR000259">
    <property type="entry name" value="Adhesion_dom_fimbrial"/>
</dbReference>
<name>A0AA41HCM4_9BURK</name>
<evidence type="ECO:0000313" key="6">
    <source>
        <dbReference type="Proteomes" id="UP001155901"/>
    </source>
</evidence>
<organism evidence="4 6">
    <name type="scientific">Duganella violaceipulchra</name>
    <dbReference type="NCBI Taxonomy" id="2849652"/>
    <lineage>
        <taxon>Bacteria</taxon>
        <taxon>Pseudomonadati</taxon>
        <taxon>Pseudomonadota</taxon>
        <taxon>Betaproteobacteria</taxon>
        <taxon>Burkholderiales</taxon>
        <taxon>Oxalobacteraceae</taxon>
        <taxon>Telluria group</taxon>
        <taxon>Duganella</taxon>
    </lineage>
</organism>
<dbReference type="Proteomes" id="UP001155901">
    <property type="component" value="Unassembled WGS sequence"/>
</dbReference>
<dbReference type="PANTHER" id="PTHR33420">
    <property type="entry name" value="FIMBRIAL SUBUNIT ELFA-RELATED"/>
    <property type="match status" value="1"/>
</dbReference>
<dbReference type="GO" id="GO:0043709">
    <property type="term" value="P:cell adhesion involved in single-species biofilm formation"/>
    <property type="evidence" value="ECO:0007669"/>
    <property type="project" value="TreeGrafter"/>
</dbReference>
<dbReference type="Pfam" id="PF00419">
    <property type="entry name" value="Fimbrial"/>
    <property type="match status" value="1"/>
</dbReference>
<dbReference type="AlphaFoldDB" id="A0AA41HCM4"/>
<dbReference type="EMBL" id="JALJZU010000009">
    <property type="protein sequence ID" value="MCP2010646.1"/>
    <property type="molecule type" value="Genomic_DNA"/>
</dbReference>
<protein>
    <submittedName>
        <fullName evidence="5">Major type 1 subunit fimbrin (Pilin)</fullName>
    </submittedName>
    <submittedName>
        <fullName evidence="4">Type 1 fimbrial protein</fullName>
    </submittedName>
</protein>
<evidence type="ECO:0000256" key="2">
    <source>
        <dbReference type="SAM" id="SignalP"/>
    </source>
</evidence>
<dbReference type="Proteomes" id="UP001162889">
    <property type="component" value="Unassembled WGS sequence"/>
</dbReference>
<feature type="chain" id="PRO_5041345081" evidence="2">
    <location>
        <begin position="26"/>
        <end position="182"/>
    </location>
</feature>
<dbReference type="RefSeq" id="WP_217943213.1">
    <property type="nucleotide sequence ID" value="NZ_JAHTGR010000008.1"/>
</dbReference>
<dbReference type="InterPro" id="IPR050263">
    <property type="entry name" value="Bact_Fimbrial_Adh_Pro"/>
</dbReference>
<keyword evidence="7" id="KW-1185">Reference proteome</keyword>
<evidence type="ECO:0000313" key="4">
    <source>
        <dbReference type="EMBL" id="MBV6322442.1"/>
    </source>
</evidence>
<dbReference type="GO" id="GO:0009289">
    <property type="term" value="C:pilus"/>
    <property type="evidence" value="ECO:0007669"/>
    <property type="project" value="InterPro"/>
</dbReference>
<reference evidence="5" key="2">
    <citation type="submission" date="2022-03" db="EMBL/GenBank/DDBJ databases">
        <title>Genome Encyclopedia of Bacteria and Archaea VI: Functional Genomics of Type Strains.</title>
        <authorList>
            <person name="Whitman W."/>
        </authorList>
    </citation>
    <scope>NUCLEOTIDE SEQUENCE</scope>
    <source>
        <strain evidence="5">HSC-15S17</strain>
    </source>
</reference>
<accession>A0AA41HCM4</accession>
<feature type="signal peptide" evidence="2">
    <location>
        <begin position="1"/>
        <end position="25"/>
    </location>
</feature>
<feature type="domain" description="Fimbrial-type adhesion" evidence="3">
    <location>
        <begin position="30"/>
        <end position="181"/>
    </location>
</feature>
<evidence type="ECO:0000313" key="5">
    <source>
        <dbReference type="EMBL" id="MCP2010646.1"/>
    </source>
</evidence>
<evidence type="ECO:0000259" key="3">
    <source>
        <dbReference type="Pfam" id="PF00419"/>
    </source>
</evidence>
<evidence type="ECO:0000313" key="7">
    <source>
        <dbReference type="Proteomes" id="UP001162889"/>
    </source>
</evidence>
<dbReference type="PANTHER" id="PTHR33420:SF3">
    <property type="entry name" value="FIMBRIAL SUBUNIT ELFA"/>
    <property type="match status" value="1"/>
</dbReference>
<comment type="caution">
    <text evidence="4">The sequence shown here is derived from an EMBL/GenBank/DDBJ whole genome shotgun (WGS) entry which is preliminary data.</text>
</comment>
<dbReference type="EMBL" id="JAHTGR010000008">
    <property type="protein sequence ID" value="MBV6322442.1"/>
    <property type="molecule type" value="Genomic_DNA"/>
</dbReference>
<proteinExistence type="predicted"/>
<keyword evidence="1 2" id="KW-0732">Signal</keyword>
<gene>
    <name evidence="4" type="ORF">KVP70_15985</name>
    <name evidence="5" type="ORF">L1274_004388</name>
</gene>
<sequence>MTRAKKILATTTLTIAAVLPVTSQASDATITIEGNIAASTCTIKGNGGTENFTVMLPQVSIKSFTKAGDTAGRTSFKLILSDCPTNQTVRFRLAPNAMFNSETGALKNELGAGNAEMVEVAIFDELTGRQLRNDETQSPDQLTVRKIQNNQAEFDLYAQYVARGPVSPGAVKVTTVYMLTYY</sequence>